<dbReference type="InterPro" id="IPR011701">
    <property type="entry name" value="MFS"/>
</dbReference>
<keyword evidence="4" id="KW-1003">Cell membrane</keyword>
<evidence type="ECO:0000256" key="8">
    <source>
        <dbReference type="RuleBase" id="RU365088"/>
    </source>
</evidence>
<feature type="domain" description="Major facilitator superfamily (MFS) profile" evidence="9">
    <location>
        <begin position="8"/>
        <end position="399"/>
    </location>
</feature>
<dbReference type="AlphaFoldDB" id="A0A4Z0WAX1"/>
<dbReference type="GO" id="GO:1990961">
    <property type="term" value="P:xenobiotic detoxification by transmembrane export across the plasma membrane"/>
    <property type="evidence" value="ECO:0007669"/>
    <property type="project" value="InterPro"/>
</dbReference>
<keyword evidence="7 8" id="KW-0472">Membrane</keyword>
<evidence type="ECO:0000256" key="3">
    <source>
        <dbReference type="ARBA" id="ARBA00022448"/>
    </source>
</evidence>
<dbReference type="SUPFAM" id="SSF103473">
    <property type="entry name" value="MFS general substrate transporter"/>
    <property type="match status" value="1"/>
</dbReference>
<feature type="transmembrane region" description="Helical" evidence="8">
    <location>
        <begin position="279"/>
        <end position="299"/>
    </location>
</feature>
<evidence type="ECO:0000256" key="7">
    <source>
        <dbReference type="ARBA" id="ARBA00023136"/>
    </source>
</evidence>
<gene>
    <name evidence="10" type="ORF">E4656_05160</name>
</gene>
<dbReference type="GO" id="GO:0005886">
    <property type="term" value="C:plasma membrane"/>
    <property type="evidence" value="ECO:0007669"/>
    <property type="project" value="UniProtKB-SubCell"/>
</dbReference>
<protein>
    <recommendedName>
        <fullName evidence="8">Bcr/CflA family efflux transporter</fullName>
    </recommendedName>
</protein>
<feature type="transmembrane region" description="Helical" evidence="8">
    <location>
        <begin position="222"/>
        <end position="241"/>
    </location>
</feature>
<feature type="transmembrane region" description="Helical" evidence="8">
    <location>
        <begin position="46"/>
        <end position="62"/>
    </location>
</feature>
<evidence type="ECO:0000256" key="1">
    <source>
        <dbReference type="ARBA" id="ARBA00004651"/>
    </source>
</evidence>
<dbReference type="OrthoDB" id="9814303at2"/>
<accession>A0A4Z0WAX1</accession>
<dbReference type="NCBIfam" id="TIGR00710">
    <property type="entry name" value="efflux_Bcr_CflA"/>
    <property type="match status" value="1"/>
</dbReference>
<evidence type="ECO:0000256" key="2">
    <source>
        <dbReference type="ARBA" id="ARBA00006236"/>
    </source>
</evidence>
<feature type="transmembrane region" description="Helical" evidence="8">
    <location>
        <begin position="141"/>
        <end position="159"/>
    </location>
</feature>
<evidence type="ECO:0000256" key="6">
    <source>
        <dbReference type="ARBA" id="ARBA00022989"/>
    </source>
</evidence>
<dbReference type="Gene3D" id="1.20.1720.10">
    <property type="entry name" value="Multidrug resistance protein D"/>
    <property type="match status" value="1"/>
</dbReference>
<dbReference type="InterPro" id="IPR004812">
    <property type="entry name" value="Efflux_drug-R_Bcr/CmlA"/>
</dbReference>
<evidence type="ECO:0000256" key="5">
    <source>
        <dbReference type="ARBA" id="ARBA00022692"/>
    </source>
</evidence>
<dbReference type="InterPro" id="IPR020846">
    <property type="entry name" value="MFS_dom"/>
</dbReference>
<evidence type="ECO:0000313" key="10">
    <source>
        <dbReference type="EMBL" id="TGG95799.1"/>
    </source>
</evidence>
<dbReference type="RefSeq" id="WP_135481755.1">
    <property type="nucleotide sequence ID" value="NZ_SRMF01000001.1"/>
</dbReference>
<reference evidence="10 11" key="1">
    <citation type="submission" date="2019-04" db="EMBL/GenBank/DDBJ databases">
        <title>Natronospirillum operosus gen. nov., sp. nov., a haloalkaliphilic satellite isolated from decaying biomass of laboratory culture of cyanobacterium Geitlerinema sp. and proposal of Natronospirillaceae fam. nov. and Saccharospirillaceae fam. nov.</title>
        <authorList>
            <person name="Kevbrin V."/>
            <person name="Boltyanskaya Y."/>
            <person name="Koziaeva V."/>
            <person name="Grouzdev D.S."/>
            <person name="Park M."/>
            <person name="Cho J."/>
        </authorList>
    </citation>
    <scope>NUCLEOTIDE SEQUENCE [LARGE SCALE GENOMIC DNA]</scope>
    <source>
        <strain evidence="10 11">G-116</strain>
    </source>
</reference>
<keyword evidence="6 8" id="KW-1133">Transmembrane helix</keyword>
<dbReference type="GO" id="GO:0042910">
    <property type="term" value="F:xenobiotic transmembrane transporter activity"/>
    <property type="evidence" value="ECO:0007669"/>
    <property type="project" value="InterPro"/>
</dbReference>
<comment type="similarity">
    <text evidence="2 8">Belongs to the major facilitator superfamily. Bcr/CmlA family.</text>
</comment>
<dbReference type="PANTHER" id="PTHR23502:SF132">
    <property type="entry name" value="POLYAMINE TRANSPORTER 2-RELATED"/>
    <property type="match status" value="1"/>
</dbReference>
<feature type="transmembrane region" description="Helical" evidence="8">
    <location>
        <begin position="337"/>
        <end position="361"/>
    </location>
</feature>
<comment type="subcellular location">
    <subcellularLocation>
        <location evidence="8">Cell inner membrane</location>
        <topology evidence="8">Multi-pass membrane protein</topology>
    </subcellularLocation>
    <subcellularLocation>
        <location evidence="1">Cell membrane</location>
        <topology evidence="1">Multi-pass membrane protein</topology>
    </subcellularLocation>
</comment>
<keyword evidence="5 8" id="KW-0812">Transmembrane</keyword>
<sequence length="399" mass="42511">MSASPRFLVLILALLLGLQPLTTDLYLPALPFITSSLEASLNQSQLTLSALMMAFGASQLIWGPVSDRYGRRPILLVGLAAYTLAAIAAALAPSMELLIMWRVVQGAAMGAVVMCARALVRDLYDNPVEAARIMSQALTGLGVAACVSTPIGGLITAWLGWRAALLFLVIMGAITLAVIAWRIDETLRAPDHDSLRPARLWRTWSTILGNHTFWSFSLLQTASYGGLFIFLASSSFVFIEYLGMSTAAYGVLMFSTAIAYIGGTLLCRRLLLRLSVQRTVALGGLLSITGGSLMALFALAGWHNLAALMLPFYLYMISHGINQPCAQSSVMIPFPKAAGAASALSAFVMVVGAFIIGQWLGQAMNGSATPMALGIWLSSLAVAATSWGLAARVDLYRPT</sequence>
<proteinExistence type="inferred from homology"/>
<keyword evidence="3 8" id="KW-0813">Transport</keyword>
<keyword evidence="8" id="KW-0997">Cell inner membrane</keyword>
<dbReference type="InterPro" id="IPR036259">
    <property type="entry name" value="MFS_trans_sf"/>
</dbReference>
<dbReference type="Pfam" id="PF07690">
    <property type="entry name" value="MFS_1"/>
    <property type="match status" value="1"/>
</dbReference>
<comment type="caution">
    <text evidence="10">The sequence shown here is derived from an EMBL/GenBank/DDBJ whole genome shotgun (WGS) entry which is preliminary data.</text>
</comment>
<feature type="transmembrane region" description="Helical" evidence="8">
    <location>
        <begin position="247"/>
        <end position="267"/>
    </location>
</feature>
<evidence type="ECO:0000256" key="4">
    <source>
        <dbReference type="ARBA" id="ARBA00022475"/>
    </source>
</evidence>
<dbReference type="PANTHER" id="PTHR23502">
    <property type="entry name" value="MAJOR FACILITATOR SUPERFAMILY"/>
    <property type="match status" value="1"/>
</dbReference>
<keyword evidence="11" id="KW-1185">Reference proteome</keyword>
<feature type="transmembrane region" description="Helical" evidence="8">
    <location>
        <begin position="165"/>
        <end position="183"/>
    </location>
</feature>
<dbReference type="PROSITE" id="PS50850">
    <property type="entry name" value="MFS"/>
    <property type="match status" value="1"/>
</dbReference>
<comment type="caution">
    <text evidence="8">Lacks conserved residue(s) required for the propagation of feature annotation.</text>
</comment>
<feature type="transmembrane region" description="Helical" evidence="8">
    <location>
        <begin position="373"/>
        <end position="393"/>
    </location>
</feature>
<feature type="transmembrane region" description="Helical" evidence="8">
    <location>
        <begin position="74"/>
        <end position="93"/>
    </location>
</feature>
<name>A0A4Z0WAX1_9GAMM</name>
<organism evidence="10 11">
    <name type="scientific">Natronospirillum operosum</name>
    <dbReference type="NCBI Taxonomy" id="2759953"/>
    <lineage>
        <taxon>Bacteria</taxon>
        <taxon>Pseudomonadati</taxon>
        <taxon>Pseudomonadota</taxon>
        <taxon>Gammaproteobacteria</taxon>
        <taxon>Oceanospirillales</taxon>
        <taxon>Natronospirillaceae</taxon>
        <taxon>Natronospirillum</taxon>
    </lineage>
</organism>
<dbReference type="EMBL" id="SRMF01000001">
    <property type="protein sequence ID" value="TGG95799.1"/>
    <property type="molecule type" value="Genomic_DNA"/>
</dbReference>
<feature type="transmembrane region" description="Helical" evidence="8">
    <location>
        <begin position="99"/>
        <end position="120"/>
    </location>
</feature>
<evidence type="ECO:0000259" key="9">
    <source>
        <dbReference type="PROSITE" id="PS50850"/>
    </source>
</evidence>
<dbReference type="Proteomes" id="UP000297475">
    <property type="component" value="Unassembled WGS sequence"/>
</dbReference>
<evidence type="ECO:0000313" key="11">
    <source>
        <dbReference type="Proteomes" id="UP000297475"/>
    </source>
</evidence>